<accession>A0A175YB71</accession>
<protein>
    <submittedName>
        <fullName evidence="1">Uncharacterized protein</fullName>
    </submittedName>
</protein>
<dbReference type="Proteomes" id="UP000077755">
    <property type="component" value="Chromosome 4"/>
</dbReference>
<organism evidence="1 2">
    <name type="scientific">Daucus carota subsp. sativus</name>
    <name type="common">Carrot</name>
    <dbReference type="NCBI Taxonomy" id="79200"/>
    <lineage>
        <taxon>Eukaryota</taxon>
        <taxon>Viridiplantae</taxon>
        <taxon>Streptophyta</taxon>
        <taxon>Embryophyta</taxon>
        <taxon>Tracheophyta</taxon>
        <taxon>Spermatophyta</taxon>
        <taxon>Magnoliopsida</taxon>
        <taxon>eudicotyledons</taxon>
        <taxon>Gunneridae</taxon>
        <taxon>Pentapetalae</taxon>
        <taxon>asterids</taxon>
        <taxon>campanulids</taxon>
        <taxon>Apiales</taxon>
        <taxon>Apiaceae</taxon>
        <taxon>Apioideae</taxon>
        <taxon>Scandiceae</taxon>
        <taxon>Daucinae</taxon>
        <taxon>Daucus</taxon>
        <taxon>Daucus sect. Daucus</taxon>
    </lineage>
</organism>
<keyword evidence="2" id="KW-1185">Reference proteome</keyword>
<evidence type="ECO:0000313" key="1">
    <source>
        <dbReference type="EMBL" id="WOG95175.1"/>
    </source>
</evidence>
<evidence type="ECO:0000313" key="2">
    <source>
        <dbReference type="Proteomes" id="UP000077755"/>
    </source>
</evidence>
<dbReference type="AlphaFoldDB" id="A0A175YB71"/>
<proteinExistence type="predicted"/>
<dbReference type="Gramene" id="KZM80854">
    <property type="protein sequence ID" value="KZM80854"/>
    <property type="gene ID" value="DCAR_031579"/>
</dbReference>
<reference evidence="1" key="2">
    <citation type="submission" date="2022-03" db="EMBL/GenBank/DDBJ databases">
        <title>Draft title - Genomic analysis of global carrot germplasm unveils the trajectory of domestication and the origin of high carotenoid orange carrot.</title>
        <authorList>
            <person name="Iorizzo M."/>
            <person name="Ellison S."/>
            <person name="Senalik D."/>
            <person name="Macko-Podgorni A."/>
            <person name="Grzebelus D."/>
            <person name="Bostan H."/>
            <person name="Rolling W."/>
            <person name="Curaba J."/>
            <person name="Simon P."/>
        </authorList>
    </citation>
    <scope>NUCLEOTIDE SEQUENCE</scope>
    <source>
        <tissue evidence="1">Leaf</tissue>
    </source>
</reference>
<sequence length="146" mass="15596">MGALGLQAAMSCLGEAGYGVVVEGGWFEQVSGEVSSEVSSVRKEEEGVGLCRTAWGIEEAATAAMKLLMTLAGCSFDRGKGEPRERAENGWGVMFLCSAGWCLNGDYNFLAVVCISCGCDEKEAEKRKIRLGGWVGKNWLFVLVGL</sequence>
<gene>
    <name evidence="1" type="ORF">DCAR_0414478</name>
</gene>
<dbReference type="EMBL" id="CP093346">
    <property type="protein sequence ID" value="WOG95175.1"/>
    <property type="molecule type" value="Genomic_DNA"/>
</dbReference>
<reference evidence="1" key="1">
    <citation type="journal article" date="2016" name="Nat. Genet.">
        <title>A high-quality carrot genome assembly provides new insights into carotenoid accumulation and asterid genome evolution.</title>
        <authorList>
            <person name="Iorizzo M."/>
            <person name="Ellison S."/>
            <person name="Senalik D."/>
            <person name="Zeng P."/>
            <person name="Satapoomin P."/>
            <person name="Huang J."/>
            <person name="Bowman M."/>
            <person name="Iovene M."/>
            <person name="Sanseverino W."/>
            <person name="Cavagnaro P."/>
            <person name="Yildiz M."/>
            <person name="Macko-Podgorni A."/>
            <person name="Moranska E."/>
            <person name="Grzebelus E."/>
            <person name="Grzebelus D."/>
            <person name="Ashrafi H."/>
            <person name="Zheng Z."/>
            <person name="Cheng S."/>
            <person name="Spooner D."/>
            <person name="Van Deynze A."/>
            <person name="Simon P."/>
        </authorList>
    </citation>
    <scope>NUCLEOTIDE SEQUENCE</scope>
    <source>
        <tissue evidence="1">Leaf</tissue>
    </source>
</reference>
<name>A0A175YB71_DAUCS</name>